<protein>
    <recommendedName>
        <fullName evidence="7">DNA 3'-5' helicase</fullName>
        <ecNumber evidence="7">5.6.2.4</ecNumber>
    </recommendedName>
    <alternativeName>
        <fullName evidence="8">DNA 3'-5' helicase II</fullName>
    </alternativeName>
</protein>
<name>A0A4S8PH71_9HYPH</name>
<dbReference type="Pfam" id="PF13361">
    <property type="entry name" value="UvrD_C"/>
    <property type="match status" value="1"/>
</dbReference>
<evidence type="ECO:0000256" key="10">
    <source>
        <dbReference type="PROSITE-ProRule" id="PRU00560"/>
    </source>
</evidence>
<dbReference type="InterPro" id="IPR014017">
    <property type="entry name" value="DNA_helicase_UvrD-like_C"/>
</dbReference>
<feature type="domain" description="UvrD-like helicase ATP-binding" evidence="11">
    <location>
        <begin position="15"/>
        <end position="294"/>
    </location>
</feature>
<dbReference type="GO" id="GO:0005524">
    <property type="term" value="F:ATP binding"/>
    <property type="evidence" value="ECO:0007669"/>
    <property type="project" value="UniProtKB-UniRule"/>
</dbReference>
<keyword evidence="3 10" id="KW-0347">Helicase</keyword>
<comment type="catalytic activity">
    <reaction evidence="6">
        <text>Couples ATP hydrolysis with the unwinding of duplex DNA by translocating in the 3'-5' direction.</text>
        <dbReference type="EC" id="5.6.2.4"/>
    </reaction>
</comment>
<comment type="catalytic activity">
    <reaction evidence="9">
        <text>ATP + H2O = ADP + phosphate + H(+)</text>
        <dbReference type="Rhea" id="RHEA:13065"/>
        <dbReference type="ChEBI" id="CHEBI:15377"/>
        <dbReference type="ChEBI" id="CHEBI:15378"/>
        <dbReference type="ChEBI" id="CHEBI:30616"/>
        <dbReference type="ChEBI" id="CHEBI:43474"/>
        <dbReference type="ChEBI" id="CHEBI:456216"/>
        <dbReference type="EC" id="5.6.2.4"/>
    </reaction>
</comment>
<dbReference type="Proteomes" id="UP000307378">
    <property type="component" value="Unassembled WGS sequence"/>
</dbReference>
<evidence type="ECO:0000256" key="1">
    <source>
        <dbReference type="ARBA" id="ARBA00022741"/>
    </source>
</evidence>
<dbReference type="InterPro" id="IPR014016">
    <property type="entry name" value="UvrD-like_ATP-bd"/>
</dbReference>
<dbReference type="GO" id="GO:0000725">
    <property type="term" value="P:recombinational repair"/>
    <property type="evidence" value="ECO:0007669"/>
    <property type="project" value="TreeGrafter"/>
</dbReference>
<evidence type="ECO:0000313" key="13">
    <source>
        <dbReference type="Proteomes" id="UP000307378"/>
    </source>
</evidence>
<accession>A0A4S8PH71</accession>
<dbReference type="EC" id="5.6.2.4" evidence="7"/>
<gene>
    <name evidence="12" type="ORF">FAA86_23080</name>
</gene>
<dbReference type="GO" id="GO:0043138">
    <property type="term" value="F:3'-5' DNA helicase activity"/>
    <property type="evidence" value="ECO:0007669"/>
    <property type="project" value="UniProtKB-EC"/>
</dbReference>
<evidence type="ECO:0000256" key="9">
    <source>
        <dbReference type="ARBA" id="ARBA00048988"/>
    </source>
</evidence>
<sequence>MNAPLKNTTAKIAYSIQQSAVIDWTIRGWGSALVRARAGTGKTFLLLACLPHMRGHIGVAAFNNKIAKEIAHKVGERGLSADVKTFHAYGFGAWRKVAPSVKIEGKGARNAGYFKIDRIFQEVDVPEELRIFVRRAMSYAKQKGVGIFTAIDDQQAWNTIVNHFDLGDLFEGEDDSGYDDFIKDGISFAIACLKASNNLSREVIDFDDMLYVPLLNNVRFWQYDWLLVDEAQDTNPVRREMARRLLKRGGRAIFVGDDRQAIYGFTGADNDSLDIIKETFKTEEFPLTVTYRCPKSVVAEAKRLVPDYEAAELNGQGTVERITEADFDFSVLQPNDAIICRNTRPLVTTAFQLIRAGIACHVEGREIGAGLLALATRWKSVKGLGKLKERLELYFDKEVEKLQKQDRESAIGPLEDKVETLKSLIGYVGIDKTVADLREHIESLFADTPEGCQPNRVILLTAHRSKGLEYDNVYLWGANKFMPSNYARKQWQLQQEENLEYVAITRAMSKLVYVEVV</sequence>
<keyword evidence="5" id="KW-0413">Isomerase</keyword>
<dbReference type="PANTHER" id="PTHR11070:SF2">
    <property type="entry name" value="ATP-DEPENDENT DNA HELICASE SRS2"/>
    <property type="match status" value="1"/>
</dbReference>
<dbReference type="PROSITE" id="PS51198">
    <property type="entry name" value="UVRD_HELICASE_ATP_BIND"/>
    <property type="match status" value="1"/>
</dbReference>
<dbReference type="InterPro" id="IPR000212">
    <property type="entry name" value="DNA_helicase_UvrD/REP"/>
</dbReference>
<dbReference type="GO" id="GO:0016887">
    <property type="term" value="F:ATP hydrolysis activity"/>
    <property type="evidence" value="ECO:0007669"/>
    <property type="project" value="RHEA"/>
</dbReference>
<dbReference type="RefSeq" id="WP_136543532.1">
    <property type="nucleotide sequence ID" value="NZ_STGU01000028.1"/>
</dbReference>
<comment type="caution">
    <text evidence="12">The sequence shown here is derived from an EMBL/GenBank/DDBJ whole genome shotgun (WGS) entry which is preliminary data.</text>
</comment>
<dbReference type="Gene3D" id="1.10.486.10">
    <property type="entry name" value="PCRA, domain 4"/>
    <property type="match status" value="1"/>
</dbReference>
<dbReference type="PANTHER" id="PTHR11070">
    <property type="entry name" value="UVRD / RECB / PCRA DNA HELICASE FAMILY MEMBER"/>
    <property type="match status" value="1"/>
</dbReference>
<evidence type="ECO:0000256" key="2">
    <source>
        <dbReference type="ARBA" id="ARBA00022801"/>
    </source>
</evidence>
<evidence type="ECO:0000259" key="11">
    <source>
        <dbReference type="PROSITE" id="PS51198"/>
    </source>
</evidence>
<organism evidence="12 13">
    <name type="scientific">Rhizobium rosettiformans W3</name>
    <dbReference type="NCBI Taxonomy" id="538378"/>
    <lineage>
        <taxon>Bacteria</taxon>
        <taxon>Pseudomonadati</taxon>
        <taxon>Pseudomonadota</taxon>
        <taxon>Alphaproteobacteria</taxon>
        <taxon>Hyphomicrobiales</taxon>
        <taxon>Rhizobiaceae</taxon>
        <taxon>Rhizobium/Agrobacterium group</taxon>
        <taxon>Rhizobium</taxon>
    </lineage>
</organism>
<keyword evidence="1 10" id="KW-0547">Nucleotide-binding</keyword>
<evidence type="ECO:0000256" key="8">
    <source>
        <dbReference type="ARBA" id="ARBA00034923"/>
    </source>
</evidence>
<dbReference type="Gene3D" id="3.40.50.300">
    <property type="entry name" value="P-loop containing nucleotide triphosphate hydrolases"/>
    <property type="match status" value="2"/>
</dbReference>
<dbReference type="InterPro" id="IPR027417">
    <property type="entry name" value="P-loop_NTPase"/>
</dbReference>
<evidence type="ECO:0000256" key="4">
    <source>
        <dbReference type="ARBA" id="ARBA00022840"/>
    </source>
</evidence>
<evidence type="ECO:0000313" key="12">
    <source>
        <dbReference type="EMBL" id="THV29947.1"/>
    </source>
</evidence>
<evidence type="ECO:0000256" key="3">
    <source>
        <dbReference type="ARBA" id="ARBA00022806"/>
    </source>
</evidence>
<evidence type="ECO:0000256" key="7">
    <source>
        <dbReference type="ARBA" id="ARBA00034808"/>
    </source>
</evidence>
<feature type="binding site" evidence="10">
    <location>
        <begin position="36"/>
        <end position="43"/>
    </location>
    <ligand>
        <name>ATP</name>
        <dbReference type="ChEBI" id="CHEBI:30616"/>
    </ligand>
</feature>
<dbReference type="GO" id="GO:0003677">
    <property type="term" value="F:DNA binding"/>
    <property type="evidence" value="ECO:0007669"/>
    <property type="project" value="InterPro"/>
</dbReference>
<keyword evidence="2 10" id="KW-0378">Hydrolase</keyword>
<proteinExistence type="predicted"/>
<dbReference type="SUPFAM" id="SSF52540">
    <property type="entry name" value="P-loop containing nucleoside triphosphate hydrolases"/>
    <property type="match status" value="1"/>
</dbReference>
<reference evidence="12 13" key="1">
    <citation type="submission" date="2019-04" db="EMBL/GenBank/DDBJ databases">
        <title>genome sequence of strain W3.</title>
        <authorList>
            <person name="Gao J."/>
            <person name="Sun J."/>
        </authorList>
    </citation>
    <scope>NUCLEOTIDE SEQUENCE [LARGE SCALE GENOMIC DNA]</scope>
    <source>
        <strain evidence="12 13">W3</strain>
    </source>
</reference>
<evidence type="ECO:0000256" key="5">
    <source>
        <dbReference type="ARBA" id="ARBA00023235"/>
    </source>
</evidence>
<dbReference type="EMBL" id="STGU01000028">
    <property type="protein sequence ID" value="THV29947.1"/>
    <property type="molecule type" value="Genomic_DNA"/>
</dbReference>
<evidence type="ECO:0000256" key="6">
    <source>
        <dbReference type="ARBA" id="ARBA00034617"/>
    </source>
</evidence>
<dbReference type="AlphaFoldDB" id="A0A4S8PH71"/>
<keyword evidence="4 10" id="KW-0067">ATP-binding</keyword>
<dbReference type="Pfam" id="PF00580">
    <property type="entry name" value="UvrD-helicase"/>
    <property type="match status" value="1"/>
</dbReference>